<dbReference type="Gene3D" id="2.60.120.10">
    <property type="entry name" value="Jelly Rolls"/>
    <property type="match status" value="1"/>
</dbReference>
<dbReference type="OrthoDB" id="9793184at2"/>
<keyword evidence="2" id="KW-1185">Reference proteome</keyword>
<dbReference type="InterPro" id="IPR011051">
    <property type="entry name" value="RmlC_Cupin_sf"/>
</dbReference>
<evidence type="ECO:0000313" key="2">
    <source>
        <dbReference type="Proteomes" id="UP000186705"/>
    </source>
</evidence>
<name>A0A1U7NKZ4_9FIRM</name>
<sequence length="108" mass="11965">MKTYKTGEVFSLAKQIQLEEGKAVKKLVIDGEAMKLLLVGIDHGELPAHTAPMNGLISVLEGEGTFFYLGKSFAIHQGDNFAFQKDQLHAIKTDSKIKFSVLLWKEGE</sequence>
<dbReference type="AlphaFoldDB" id="A0A1U7NKZ4"/>
<reference evidence="1 2" key="1">
    <citation type="submission" date="2016-11" db="EMBL/GenBank/DDBJ databases">
        <title>Description of two novel members of the family Erysipelotrichaceae: Ileibacterium lipovorans gen. nov., sp. nov. and Dubosiella newyorkensis, gen. nov., sp. nov.</title>
        <authorList>
            <person name="Cox L.M."/>
            <person name="Sohn J."/>
            <person name="Tyrrell K.L."/>
            <person name="Citron D.M."/>
            <person name="Lawson P.A."/>
            <person name="Patel N.B."/>
            <person name="Iizumi T."/>
            <person name="Perez-Perez G.I."/>
            <person name="Goldstein E.J."/>
            <person name="Blaser M.J."/>
        </authorList>
    </citation>
    <scope>NUCLEOTIDE SEQUENCE [LARGE SCALE GENOMIC DNA]</scope>
    <source>
        <strain evidence="1 2">NYU-BL-A4</strain>
    </source>
</reference>
<evidence type="ECO:0008006" key="3">
    <source>
        <dbReference type="Google" id="ProtNLM"/>
    </source>
</evidence>
<dbReference type="InterPro" id="IPR014710">
    <property type="entry name" value="RmlC-like_jellyroll"/>
</dbReference>
<dbReference type="Proteomes" id="UP000186705">
    <property type="component" value="Unassembled WGS sequence"/>
</dbReference>
<organism evidence="1 2">
    <name type="scientific">Dubosiella newyorkensis</name>
    <dbReference type="NCBI Taxonomy" id="1862672"/>
    <lineage>
        <taxon>Bacteria</taxon>
        <taxon>Bacillati</taxon>
        <taxon>Bacillota</taxon>
        <taxon>Erysipelotrichia</taxon>
        <taxon>Erysipelotrichales</taxon>
        <taxon>Erysipelotrichaceae</taxon>
        <taxon>Dubosiella</taxon>
    </lineage>
</organism>
<dbReference type="EMBL" id="MPKA01000087">
    <property type="protein sequence ID" value="OLU45269.1"/>
    <property type="molecule type" value="Genomic_DNA"/>
</dbReference>
<comment type="caution">
    <text evidence="1">The sequence shown here is derived from an EMBL/GenBank/DDBJ whole genome shotgun (WGS) entry which is preliminary data.</text>
</comment>
<evidence type="ECO:0000313" key="1">
    <source>
        <dbReference type="EMBL" id="OLU45269.1"/>
    </source>
</evidence>
<dbReference type="RefSeq" id="WP_076341925.1">
    <property type="nucleotide sequence ID" value="NZ_CAJTMI010000005.1"/>
</dbReference>
<dbReference type="SUPFAM" id="SSF51182">
    <property type="entry name" value="RmlC-like cupins"/>
    <property type="match status" value="1"/>
</dbReference>
<dbReference type="STRING" id="1862672.BO225_08995"/>
<gene>
    <name evidence="1" type="ORF">BO225_08995</name>
</gene>
<proteinExistence type="predicted"/>
<dbReference type="GeneID" id="78276075"/>
<accession>A0A1U7NKZ4</accession>
<protein>
    <recommendedName>
        <fullName evidence="3">Cupin 2 conserved barrel domain-containing protein</fullName>
    </recommendedName>
</protein>